<reference evidence="10" key="1">
    <citation type="journal article" date="2023" name="Science">
        <title>Elucidation of the pathway for biosynthesis of saponin adjuvants from the soapbark tree.</title>
        <authorList>
            <person name="Reed J."/>
            <person name="Orme A."/>
            <person name="El-Demerdash A."/>
            <person name="Owen C."/>
            <person name="Martin L.B.B."/>
            <person name="Misra R.C."/>
            <person name="Kikuchi S."/>
            <person name="Rejzek M."/>
            <person name="Martin A.C."/>
            <person name="Harkess A."/>
            <person name="Leebens-Mack J."/>
            <person name="Louveau T."/>
            <person name="Stephenson M.J."/>
            <person name="Osbourn A."/>
        </authorList>
    </citation>
    <scope>NUCLEOTIDE SEQUENCE</scope>
    <source>
        <strain evidence="10">S10</strain>
    </source>
</reference>
<feature type="compositionally biased region" description="Basic and acidic residues" evidence="8">
    <location>
        <begin position="59"/>
        <end position="72"/>
    </location>
</feature>
<dbReference type="InterPro" id="IPR039910">
    <property type="entry name" value="D15-like"/>
</dbReference>
<evidence type="ECO:0000256" key="2">
    <source>
        <dbReference type="ARBA" id="ARBA00010913"/>
    </source>
</evidence>
<dbReference type="GO" id="GO:0005741">
    <property type="term" value="C:mitochondrial outer membrane"/>
    <property type="evidence" value="ECO:0007669"/>
    <property type="project" value="UniProtKB-SubCell"/>
</dbReference>
<protein>
    <submittedName>
        <fullName evidence="10">Sorting and assembly machinery component 50 like</fullName>
    </submittedName>
</protein>
<feature type="region of interest" description="Disordered" evidence="8">
    <location>
        <begin position="1"/>
        <end position="72"/>
    </location>
</feature>
<comment type="subcellular location">
    <subcellularLocation>
        <location evidence="1">Mitochondrion outer membrane</location>
        <topology evidence="1">Multi-pass membrane protein</topology>
    </subcellularLocation>
    <subcellularLocation>
        <location evidence="7">Plastid</location>
        <location evidence="7">Chloroplast outer membrane</location>
    </subcellularLocation>
</comment>
<evidence type="ECO:0000256" key="8">
    <source>
        <dbReference type="SAM" id="MobiDB-lite"/>
    </source>
</evidence>
<name>A0AAD7LTF4_QUISA</name>
<evidence type="ECO:0000256" key="1">
    <source>
        <dbReference type="ARBA" id="ARBA00004374"/>
    </source>
</evidence>
<feature type="domain" description="Bacterial surface antigen (D15)" evidence="9">
    <location>
        <begin position="201"/>
        <end position="540"/>
    </location>
</feature>
<dbReference type="EMBL" id="JARAOO010000006">
    <property type="protein sequence ID" value="KAJ7963938.1"/>
    <property type="molecule type" value="Genomic_DNA"/>
</dbReference>
<evidence type="ECO:0000256" key="4">
    <source>
        <dbReference type="ARBA" id="ARBA00022692"/>
    </source>
</evidence>
<evidence type="ECO:0000259" key="9">
    <source>
        <dbReference type="Pfam" id="PF01103"/>
    </source>
</evidence>
<comment type="similarity">
    <text evidence="2">Belongs to the SAM50/omp85 family.</text>
</comment>
<keyword evidence="5" id="KW-1002">Plastid outer membrane</keyword>
<proteinExistence type="inferred from homology"/>
<evidence type="ECO:0000313" key="10">
    <source>
        <dbReference type="EMBL" id="KAJ7963938.1"/>
    </source>
</evidence>
<keyword evidence="4" id="KW-0812">Transmembrane</keyword>
<dbReference type="GO" id="GO:0009707">
    <property type="term" value="C:chloroplast outer membrane"/>
    <property type="evidence" value="ECO:0007669"/>
    <property type="project" value="UniProtKB-SubCell"/>
</dbReference>
<evidence type="ECO:0000256" key="5">
    <source>
        <dbReference type="ARBA" id="ARBA00022805"/>
    </source>
</evidence>
<dbReference type="AlphaFoldDB" id="A0AAD7LTF4"/>
<gene>
    <name evidence="10" type="ORF">O6P43_013819</name>
</gene>
<feature type="compositionally biased region" description="Acidic residues" evidence="8">
    <location>
        <begin position="27"/>
        <end position="58"/>
    </location>
</feature>
<evidence type="ECO:0000313" key="11">
    <source>
        <dbReference type="Proteomes" id="UP001163823"/>
    </source>
</evidence>
<dbReference type="Proteomes" id="UP001163823">
    <property type="component" value="Chromosome 6"/>
</dbReference>
<sequence>MGSSGSVSQAPVPENDLKNQEPSNVEGAEDQDTSAEDDDEVESVEDEEEEEEVEEEYVLELKQRKPQTEESRLREQKFKLENLFRRMSSERVPLRVHDLLIKGNLKTKDFLIEAELEGIKNATTMQELLQAAGIANSKLQKLEVFDSVNITLDSGPPELPDTANIIVEVVESKSPLTGEIGMFRKTTARSWVSEGALKYKNWLGYGDLWDGSLAVGPHQTLEASLGVFFPRVKGLVTPVMARANLLSQDWLEFSSYKERLLGLSLGLFSTEHHDLVYTLGWRTLIDPSQMASMSIRRQLGHGLLSSLKYTYKLDRRDSSLRPTRGYAFLSSSQVGGLAPDHRSLQFLRQEFDLRYAVPLGFYHTALNVGISGGAVLPWGCGFSNKRSPLPERFFLGGDFSPVCNLGGPTTVWGFKTRGLGPSEPRRKMRDNSNDDNSGTDFVGGDLAVTAFADLSFDLPVKWLRENGVHGHVFAGAGNIAKLTEDEFKNFSFKSFLESFRTSVGVGIVFPAKLFRLEGNYYYILKQHGHDHGKSGFRFSFSPPS</sequence>
<evidence type="ECO:0000256" key="7">
    <source>
        <dbReference type="ARBA" id="ARBA00024013"/>
    </source>
</evidence>
<dbReference type="Pfam" id="PF01103">
    <property type="entry name" value="Omp85"/>
    <property type="match status" value="1"/>
</dbReference>
<feature type="region of interest" description="Disordered" evidence="8">
    <location>
        <begin position="416"/>
        <end position="438"/>
    </location>
</feature>
<dbReference type="FunFam" id="3.10.20.310:FF:000016">
    <property type="entry name" value="Outer membrane OMP85 family protein"/>
    <property type="match status" value="1"/>
</dbReference>
<dbReference type="KEGG" id="qsa:O6P43_013819"/>
<keyword evidence="11" id="KW-1185">Reference proteome</keyword>
<dbReference type="PANTHER" id="PTHR12815">
    <property type="entry name" value="SORTING AND ASSEMBLY MACHINERY SAMM50 PROTEIN FAMILY MEMBER"/>
    <property type="match status" value="1"/>
</dbReference>
<dbReference type="Gene3D" id="3.10.20.310">
    <property type="entry name" value="membrane protein fhac"/>
    <property type="match status" value="1"/>
</dbReference>
<accession>A0AAD7LTF4</accession>
<keyword evidence="6" id="KW-0472">Membrane</keyword>
<keyword evidence="5" id="KW-0934">Plastid</keyword>
<keyword evidence="3" id="KW-1134">Transmembrane beta strand</keyword>
<dbReference type="InterPro" id="IPR000184">
    <property type="entry name" value="Bac_surfAg_D15"/>
</dbReference>
<dbReference type="PANTHER" id="PTHR12815:SF18">
    <property type="entry name" value="SORTING AND ASSEMBLY MACHINERY COMPONENT 50 HOMOLOG"/>
    <property type="match status" value="1"/>
</dbReference>
<evidence type="ECO:0000256" key="3">
    <source>
        <dbReference type="ARBA" id="ARBA00022452"/>
    </source>
</evidence>
<evidence type="ECO:0000256" key="6">
    <source>
        <dbReference type="ARBA" id="ARBA00023136"/>
    </source>
</evidence>
<comment type="caution">
    <text evidence="10">The sequence shown here is derived from an EMBL/GenBank/DDBJ whole genome shotgun (WGS) entry which is preliminary data.</text>
</comment>
<feature type="compositionally biased region" description="Basic and acidic residues" evidence="8">
    <location>
        <begin position="423"/>
        <end position="432"/>
    </location>
</feature>
<dbReference type="FunFam" id="2.40.160.50:FF:000005">
    <property type="entry name" value="Outer membrane OMP85 family protein"/>
    <property type="match status" value="1"/>
</dbReference>
<dbReference type="Gene3D" id="2.40.160.50">
    <property type="entry name" value="membrane protein fhac: a member of the omp85/tpsb transporter family"/>
    <property type="match status" value="1"/>
</dbReference>
<organism evidence="10 11">
    <name type="scientific">Quillaja saponaria</name>
    <name type="common">Soap bark tree</name>
    <dbReference type="NCBI Taxonomy" id="32244"/>
    <lineage>
        <taxon>Eukaryota</taxon>
        <taxon>Viridiplantae</taxon>
        <taxon>Streptophyta</taxon>
        <taxon>Embryophyta</taxon>
        <taxon>Tracheophyta</taxon>
        <taxon>Spermatophyta</taxon>
        <taxon>Magnoliopsida</taxon>
        <taxon>eudicotyledons</taxon>
        <taxon>Gunneridae</taxon>
        <taxon>Pentapetalae</taxon>
        <taxon>rosids</taxon>
        <taxon>fabids</taxon>
        <taxon>Fabales</taxon>
        <taxon>Quillajaceae</taxon>
        <taxon>Quillaja</taxon>
    </lineage>
</organism>